<evidence type="ECO:0000313" key="2">
    <source>
        <dbReference type="EMBL" id="ABM02268.1"/>
    </source>
</evidence>
<keyword evidence="1" id="KW-0472">Membrane</keyword>
<evidence type="ECO:0000256" key="1">
    <source>
        <dbReference type="SAM" id="Phobius"/>
    </source>
</evidence>
<feature type="transmembrane region" description="Helical" evidence="1">
    <location>
        <begin position="85"/>
        <end position="106"/>
    </location>
</feature>
<keyword evidence="4" id="KW-1185">Reference proteome</keyword>
<accession>A1SS03</accession>
<dbReference type="AlphaFoldDB" id="A1SS03"/>
<dbReference type="KEGG" id="pin:Ping_2557"/>
<sequence>MNNKIDNKYTRINLPPIIKNNPVLFTQSLEINNRVAYHIMLTRRRSAIYHWLHRILAWGVPILSAFVTVLSSGNLESDFTKESEIINVVFYLSAVMTILTSIYSTVQPYERRIRAIKYANKLWHFHTEFPLGMEKLGKSISDETNVIKACTKYLCEKNDELTIIINDFNG</sequence>
<keyword evidence="1" id="KW-1133">Transmembrane helix</keyword>
<name>A1SS03_PSYIN</name>
<dbReference type="RefSeq" id="WP_011768827.1">
    <property type="nucleotide sequence ID" value="NC_008709.1"/>
</dbReference>
<dbReference type="EMBL" id="CP000510">
    <property type="protein sequence ID" value="ABM02268.1"/>
    <property type="molecule type" value="Genomic_DNA"/>
</dbReference>
<evidence type="ECO:0000313" key="3">
    <source>
        <dbReference type="EMBL" id="ABM04278.1"/>
    </source>
</evidence>
<dbReference type="KEGG" id="pin:Ping_0407"/>
<feature type="transmembrane region" description="Helical" evidence="1">
    <location>
        <begin position="51"/>
        <end position="73"/>
    </location>
</feature>
<keyword evidence="1" id="KW-0812">Transmembrane</keyword>
<organism evidence="2 4">
    <name type="scientific">Psychromonas ingrahamii (strain DSM 17664 / CCUG 51855 / 37)</name>
    <dbReference type="NCBI Taxonomy" id="357804"/>
    <lineage>
        <taxon>Bacteria</taxon>
        <taxon>Pseudomonadati</taxon>
        <taxon>Pseudomonadota</taxon>
        <taxon>Gammaproteobacteria</taxon>
        <taxon>Alteromonadales</taxon>
        <taxon>Psychromonadaceae</taxon>
        <taxon>Psychromonas</taxon>
    </lineage>
</organism>
<proteinExistence type="predicted"/>
<protein>
    <recommendedName>
        <fullName evidence="5">SMODS and SLOG-associating 2TM effector domain-containing protein</fullName>
    </recommendedName>
</protein>
<evidence type="ECO:0008006" key="5">
    <source>
        <dbReference type="Google" id="ProtNLM"/>
    </source>
</evidence>
<evidence type="ECO:0000313" key="4">
    <source>
        <dbReference type="Proteomes" id="UP000000639"/>
    </source>
</evidence>
<dbReference type="HOGENOM" id="CLU_1569413_0_0_6"/>
<dbReference type="Proteomes" id="UP000000639">
    <property type="component" value="Chromosome"/>
</dbReference>
<gene>
    <name evidence="2" type="ordered locus">Ping_0407</name>
    <name evidence="3" type="ordered locus">Ping_2557</name>
</gene>
<dbReference type="EMBL" id="CP000510">
    <property type="protein sequence ID" value="ABM04278.1"/>
    <property type="molecule type" value="Genomic_DNA"/>
</dbReference>
<reference evidence="2 4" key="1">
    <citation type="submission" date="2007-01" db="EMBL/GenBank/DDBJ databases">
        <title>Complete sequence of Psychromonas ingrahamii 37.</title>
        <authorList>
            <consortium name="US DOE Joint Genome Institute"/>
            <person name="Copeland A."/>
            <person name="Lucas S."/>
            <person name="Lapidus A."/>
            <person name="Barry K."/>
            <person name="Detter J.C."/>
            <person name="Glavina del Rio T."/>
            <person name="Hammon N."/>
            <person name="Israni S."/>
            <person name="Dalin E."/>
            <person name="Tice H."/>
            <person name="Pitluck S."/>
            <person name="Thompson L.S."/>
            <person name="Brettin T."/>
            <person name="Bruce D."/>
            <person name="Han C."/>
            <person name="Tapia R."/>
            <person name="Schmutz J."/>
            <person name="Larimer F."/>
            <person name="Land M."/>
            <person name="Hauser L."/>
            <person name="Kyrpides N."/>
            <person name="Ivanova N."/>
            <person name="Staley J."/>
            <person name="Richardson P."/>
        </authorList>
    </citation>
    <scope>NUCLEOTIDE SEQUENCE [LARGE SCALE GENOMIC DNA]</scope>
    <source>
        <strain evidence="2 4">37</strain>
    </source>
</reference>